<proteinExistence type="predicted"/>
<feature type="region of interest" description="Disordered" evidence="1">
    <location>
        <begin position="74"/>
        <end position="103"/>
    </location>
</feature>
<keyword evidence="3" id="KW-1185">Reference proteome</keyword>
<gene>
    <name evidence="4" type="ORF">PgNI_12163</name>
</gene>
<reference evidence="4" key="1">
    <citation type="journal article" date="2019" name="Mol. Biol. Evol.">
        <title>Blast fungal genomes show frequent chromosomal changes, gene gains and losses, and effector gene turnover.</title>
        <authorList>
            <person name="Gomez Luciano L.B."/>
            <person name="Jason Tsai I."/>
            <person name="Chuma I."/>
            <person name="Tosa Y."/>
            <person name="Chen Y.H."/>
            <person name="Li J.Y."/>
            <person name="Li M.Y."/>
            <person name="Jade Lu M.Y."/>
            <person name="Nakayashiki H."/>
            <person name="Li W.H."/>
        </authorList>
    </citation>
    <scope>NUCLEOTIDE SEQUENCE</scope>
    <source>
        <strain evidence="4">NI907</strain>
    </source>
</reference>
<feature type="chain" id="PRO_5027595994" description="Pwl2 protein" evidence="2">
    <location>
        <begin position="25"/>
        <end position="148"/>
    </location>
</feature>
<reference evidence="4" key="3">
    <citation type="submission" date="2025-08" db="UniProtKB">
        <authorList>
            <consortium name="RefSeq"/>
        </authorList>
    </citation>
    <scope>IDENTIFICATION</scope>
    <source>
        <strain evidence="4">NI907</strain>
    </source>
</reference>
<dbReference type="AlphaFoldDB" id="A0A6P8AQU5"/>
<evidence type="ECO:0000256" key="2">
    <source>
        <dbReference type="SAM" id="SignalP"/>
    </source>
</evidence>
<evidence type="ECO:0000313" key="3">
    <source>
        <dbReference type="Proteomes" id="UP000515153"/>
    </source>
</evidence>
<evidence type="ECO:0008006" key="5">
    <source>
        <dbReference type="Google" id="ProtNLM"/>
    </source>
</evidence>
<keyword evidence="2" id="KW-0732">Signal</keyword>
<name>A0A6P8AQU5_PYRGI</name>
<evidence type="ECO:0000313" key="4">
    <source>
        <dbReference type="RefSeq" id="XP_030977270.1"/>
    </source>
</evidence>
<dbReference type="GeneID" id="41967023"/>
<sequence length="148" mass="16509">TFKTKCNNIILPFALVFFSTTVTAGGGWTNKQFYNDKGEREGSISIRKGSEGDFNYGPSYPGGPDRMVRVHENNGNVRGMPPGYSLGPDHQEDKSDRQYYNRHGYHVGDGPAEYGNHGGGQWGDGYYGPPGEFTHEHREQREEGCNIM</sequence>
<feature type="compositionally biased region" description="Basic and acidic residues" evidence="1">
    <location>
        <begin position="89"/>
        <end position="99"/>
    </location>
</feature>
<dbReference type="RefSeq" id="XP_030977270.1">
    <property type="nucleotide sequence ID" value="XM_031132118.1"/>
</dbReference>
<organism evidence="3 4">
    <name type="scientific">Pyricularia grisea</name>
    <name type="common">Crabgrass-specific blast fungus</name>
    <name type="synonym">Magnaporthe grisea</name>
    <dbReference type="NCBI Taxonomy" id="148305"/>
    <lineage>
        <taxon>Eukaryota</taxon>
        <taxon>Fungi</taxon>
        <taxon>Dikarya</taxon>
        <taxon>Ascomycota</taxon>
        <taxon>Pezizomycotina</taxon>
        <taxon>Sordariomycetes</taxon>
        <taxon>Sordariomycetidae</taxon>
        <taxon>Magnaporthales</taxon>
        <taxon>Pyriculariaceae</taxon>
        <taxon>Pyricularia</taxon>
    </lineage>
</organism>
<protein>
    <recommendedName>
        <fullName evidence="5">Pwl2 protein</fullName>
    </recommendedName>
</protein>
<evidence type="ECO:0000256" key="1">
    <source>
        <dbReference type="SAM" id="MobiDB-lite"/>
    </source>
</evidence>
<dbReference type="Proteomes" id="UP000515153">
    <property type="component" value="Unplaced"/>
</dbReference>
<feature type="non-terminal residue" evidence="4">
    <location>
        <position position="1"/>
    </location>
</feature>
<reference evidence="4" key="2">
    <citation type="submission" date="2019-10" db="EMBL/GenBank/DDBJ databases">
        <authorList>
            <consortium name="NCBI Genome Project"/>
        </authorList>
    </citation>
    <scope>NUCLEOTIDE SEQUENCE</scope>
    <source>
        <strain evidence="4">NI907</strain>
    </source>
</reference>
<accession>A0A6P8AQU5</accession>
<feature type="signal peptide" evidence="2">
    <location>
        <begin position="1"/>
        <end position="24"/>
    </location>
</feature>
<dbReference type="KEGG" id="pgri:PgNI_12163"/>